<protein>
    <submittedName>
        <fullName evidence="5 6">ALK-EXO</fullName>
    </submittedName>
</protein>
<keyword evidence="2" id="KW-0255">Endonuclease</keyword>
<gene>
    <name evidence="6" type="ORF">LdMNPV-J2_00158</name>
</gene>
<reference evidence="7" key="4">
    <citation type="journal article" date="2020" name="J. Invertebr. Pathol.">
        <title>Pathology and genome sequence of a Lymantria dispar multiple nucleopolyhedrovirus (LdMNPV) isolate from Heilongjiang, China.</title>
        <authorList>
            <person name="Harrison R.L."/>
            <person name="Rowley D.L."/>
            <person name="Keena M.A."/>
        </authorList>
    </citation>
    <scope>NUCLEOTIDE SEQUENCE</scope>
    <source>
        <strain evidence="7">HrB</strain>
        <strain evidence="8">HrB-NJSS</strain>
    </source>
</reference>
<evidence type="ECO:0000256" key="4">
    <source>
        <dbReference type="ARBA" id="ARBA00022839"/>
    </source>
</evidence>
<dbReference type="Pfam" id="PF01771">
    <property type="entry name" value="Viral_alk_exo"/>
    <property type="match status" value="1"/>
</dbReference>
<organism evidence="5">
    <name type="scientific">Lymantria dispar multicapsid nuclear polyhedrosis virus</name>
    <name type="common">LdMNPV</name>
    <dbReference type="NCBI Taxonomy" id="10449"/>
    <lineage>
        <taxon>Viruses</taxon>
        <taxon>Viruses incertae sedis</taxon>
        <taxon>Naldaviricetes</taxon>
        <taxon>Lefavirales</taxon>
        <taxon>Baculoviridae</taxon>
        <taxon>Alphabaculovirus</taxon>
        <taxon>Alphabaculovirus lydisparis</taxon>
    </lineage>
</organism>
<proteinExistence type="predicted"/>
<evidence type="ECO:0000313" key="6">
    <source>
        <dbReference type="EMBL" id="QDE15014.1"/>
    </source>
</evidence>
<reference evidence="5" key="2">
    <citation type="submission" date="2015-08" db="EMBL/GenBank/DDBJ databases">
        <title>Geographic isolates of Lymantria dispar multiple nucleopolyhedrovirus: Genomic analysis and biological activity against different host strains of Lymantria dispar.</title>
        <authorList>
            <person name="Harrison R.L."/>
            <person name="Rowley D.L."/>
            <person name="Keena M.A."/>
        </authorList>
    </citation>
    <scope>NUCLEOTIDE SEQUENCE</scope>
    <source>
        <strain evidence="5">3041</strain>
    </source>
</reference>
<keyword evidence="1" id="KW-0540">Nuclease</keyword>
<dbReference type="PANTHER" id="PTHR46609:SF8">
    <property type="entry name" value="YQAJ VIRAL RECOMBINASE DOMAIN-CONTAINING PROTEIN"/>
    <property type="match status" value="1"/>
</dbReference>
<dbReference type="InterPro" id="IPR034720">
    <property type="entry name" value="Viral_alk_exo"/>
</dbReference>
<accession>A0A140HR31</accession>
<organismHost>
    <name type="scientific">Lepidoptera</name>
    <name type="common">moths &amp; butterflies</name>
    <dbReference type="NCBI Taxonomy" id="7088"/>
</organismHost>
<reference evidence="6" key="3">
    <citation type="submission" date="2018-10" db="EMBL/GenBank/DDBJ databases">
        <title>The genome sequence and analysis of 3 newly sequenced Lymantria dispar multinucleocapsid nucleopolyhedrovirus strains: H2, J2 and T3 strain.</title>
        <authorList>
            <person name="Gencer D."/>
            <person name="Inan C."/>
            <person name="Nalcacioglu R."/>
            <person name="Yin F."/>
            <person name="Zhu Z."/>
            <person name="Wang J."/>
            <person name="Hu Z."/>
            <person name="Arif B."/>
            <person name="Demirbag Z."/>
            <person name="Demir I."/>
        </authorList>
    </citation>
    <scope>NUCLEOTIDE SEQUENCE</scope>
    <source>
        <strain evidence="6">J2</strain>
    </source>
</reference>
<evidence type="ECO:0000313" key="7">
    <source>
        <dbReference type="EMBL" id="QPD01961.1"/>
    </source>
</evidence>
<evidence type="ECO:0000313" key="5">
    <source>
        <dbReference type="EMBL" id="AMO27828.1"/>
    </source>
</evidence>
<evidence type="ECO:0000256" key="3">
    <source>
        <dbReference type="ARBA" id="ARBA00022801"/>
    </source>
</evidence>
<dbReference type="InterPro" id="IPR011335">
    <property type="entry name" value="Restrct_endonuc-II-like"/>
</dbReference>
<dbReference type="SUPFAM" id="SSF57924">
    <property type="entry name" value="Inhibitor of apoptosis (IAP) repeat"/>
    <property type="match status" value="1"/>
</dbReference>
<name>A0A140HR31_NPVLD</name>
<dbReference type="GO" id="GO:0004527">
    <property type="term" value="F:exonuclease activity"/>
    <property type="evidence" value="ECO:0007669"/>
    <property type="project" value="UniProtKB-KW"/>
</dbReference>
<dbReference type="InterPro" id="IPR051703">
    <property type="entry name" value="NF-kappa-B_Signaling_Reg"/>
</dbReference>
<evidence type="ECO:0000313" key="8">
    <source>
        <dbReference type="EMBL" id="QPD02135.1"/>
    </source>
</evidence>
<dbReference type="SUPFAM" id="SSF52980">
    <property type="entry name" value="Restriction endonuclease-like"/>
    <property type="match status" value="1"/>
</dbReference>
<dbReference type="GO" id="GO:0004519">
    <property type="term" value="F:endonuclease activity"/>
    <property type="evidence" value="ECO:0007669"/>
    <property type="project" value="UniProtKB-KW"/>
</dbReference>
<sequence length="420" mass="46822">MDVDNDNNVGRWTPEKREILQKYNYDAYASRVRSTEGLSREEILHVERHTRGQSKNALWNALRLDRRTASGSSPDQGAPRQNAAMTFGLRQEEQIKLDESVVNELRALVERELSPARATAVVLECGLFFSRRGLNSASPDAYFVMSTGGFVPVEIKCPFSYKDTTVEQMRSGLGARRARYRVKHTALSVNVRGPPVFVVEKTDPHWRQMQRQMYVLEAPMCVYLVKFKDSHVSSAVRRDEDFCRREGDSEERVLAMHVAKNLNRRRMALYTHRLASLTTGARNDPAFSRTPEQLRALAASGLYYDYGHLVCVSCNGRFETSAPPARLTLEHRCGANRGGGGVEELANKKFADHAQRLRSLLRTGGAAPVELARQGAFCNAAGALQAFCCEAERVCAAGVVHAPACAYARLLRAYDPPAVV</sequence>
<dbReference type="EMBL" id="KT626571">
    <property type="protein sequence ID" value="AMO27828.1"/>
    <property type="molecule type" value="Genomic_DNA"/>
</dbReference>
<keyword evidence="4" id="KW-0269">Exonuclease</keyword>
<evidence type="ECO:0000256" key="1">
    <source>
        <dbReference type="ARBA" id="ARBA00022722"/>
    </source>
</evidence>
<keyword evidence="3" id="KW-0378">Hydrolase</keyword>
<dbReference type="InterPro" id="IPR011604">
    <property type="entry name" value="PDDEXK-like_dom_sf"/>
</dbReference>
<dbReference type="EMBL" id="MK089451">
    <property type="protein sequence ID" value="QDE15014.1"/>
    <property type="molecule type" value="Genomic_DNA"/>
</dbReference>
<dbReference type="PANTHER" id="PTHR46609">
    <property type="entry name" value="EXONUCLEASE, PHAGE-TYPE/RECB, C-TERMINAL DOMAIN-CONTAINING PROTEIN"/>
    <property type="match status" value="1"/>
</dbReference>
<evidence type="ECO:0000256" key="2">
    <source>
        <dbReference type="ARBA" id="ARBA00022759"/>
    </source>
</evidence>
<dbReference type="EMBL" id="MT782112">
    <property type="protein sequence ID" value="QPD01961.1"/>
    <property type="molecule type" value="Genomic_DNA"/>
</dbReference>
<dbReference type="EMBL" id="MT782113">
    <property type="protein sequence ID" value="QPD02135.1"/>
    <property type="molecule type" value="Genomic_DNA"/>
</dbReference>
<dbReference type="Gene3D" id="3.90.320.10">
    <property type="match status" value="1"/>
</dbReference>
<reference evidence="7" key="1">
    <citation type="journal article" date="2014" name="J. Invertebr. Pathol.">
        <title>Classification, genetic variation and pathogenicity of Lymantria dispar nucleopolyhedrovirus isolates from Asia, Europe, and North America.</title>
        <authorList>
            <person name="Harrison R.L."/>
            <person name="Keena M.A."/>
            <person name="Rowley D.L."/>
        </authorList>
    </citation>
    <scope>NUCLEOTIDE SEQUENCE</scope>
    <source>
        <strain evidence="7">HrB</strain>
        <strain evidence="8">HrB-NJSS</strain>
    </source>
</reference>